<accession>A0A3L8P6B7</accession>
<dbReference type="InterPro" id="IPR002347">
    <property type="entry name" value="SDR_fam"/>
</dbReference>
<keyword evidence="2" id="KW-0560">Oxidoreductase</keyword>
<comment type="caution">
    <text evidence="5">The sequence shown here is derived from an EMBL/GenBank/DDBJ whole genome shotgun (WGS) entry which is preliminary data.</text>
</comment>
<protein>
    <submittedName>
        <fullName evidence="5">SDR family oxidoreductase</fullName>
    </submittedName>
</protein>
<dbReference type="PANTHER" id="PTHR24321">
    <property type="entry name" value="DEHYDROGENASES, SHORT CHAIN"/>
    <property type="match status" value="1"/>
</dbReference>
<sequence length="266" mass="27057">MTSPHDDAVVLVTGGASGMGAATARHLSAHGARVVVVDLDARRAEDVARSLSGPALGIGADVSVPEDTERYLAAAVEEFGSLDRVFLNAGIGGATPLLEETVERFDAIVAVNLRGVFLGLRGSLRLMREQGKGGAIVVTTSTAALAGSELAAYSAAKHGAWALVRTAAIEGAPFGVRVNAIAPGSIDTPMMRALEGVLGGGEAAARALHATTPLGKAQDRYGTGEEVARLVGFLLGDDAGWITGVTVPVDGGVLTADPYHFPELPA</sequence>
<evidence type="ECO:0000256" key="2">
    <source>
        <dbReference type="ARBA" id="ARBA00023002"/>
    </source>
</evidence>
<dbReference type="GO" id="GO:0016491">
    <property type="term" value="F:oxidoreductase activity"/>
    <property type="evidence" value="ECO:0007669"/>
    <property type="project" value="UniProtKB-KW"/>
</dbReference>
<proteinExistence type="inferred from homology"/>
<evidence type="ECO:0000259" key="4">
    <source>
        <dbReference type="SMART" id="SM00822"/>
    </source>
</evidence>
<dbReference type="Proteomes" id="UP000281708">
    <property type="component" value="Unassembled WGS sequence"/>
</dbReference>
<evidence type="ECO:0000256" key="3">
    <source>
        <dbReference type="ARBA" id="ARBA00023027"/>
    </source>
</evidence>
<gene>
    <name evidence="5" type="ORF">D9V37_08955</name>
</gene>
<dbReference type="PANTHER" id="PTHR24321:SF8">
    <property type="entry name" value="ESTRADIOL 17-BETA-DEHYDROGENASE 8-RELATED"/>
    <property type="match status" value="1"/>
</dbReference>
<dbReference type="Gene3D" id="3.40.50.720">
    <property type="entry name" value="NAD(P)-binding Rossmann-like Domain"/>
    <property type="match status" value="1"/>
</dbReference>
<organism evidence="5 6">
    <name type="scientific">Nocardioides mangrovicus</name>
    <dbReference type="NCBI Taxonomy" id="2478913"/>
    <lineage>
        <taxon>Bacteria</taxon>
        <taxon>Bacillati</taxon>
        <taxon>Actinomycetota</taxon>
        <taxon>Actinomycetes</taxon>
        <taxon>Propionibacteriales</taxon>
        <taxon>Nocardioidaceae</taxon>
        <taxon>Nocardioides</taxon>
    </lineage>
</organism>
<dbReference type="PRINTS" id="PR00081">
    <property type="entry name" value="GDHRDH"/>
</dbReference>
<reference evidence="5 6" key="1">
    <citation type="submission" date="2018-10" db="EMBL/GenBank/DDBJ databases">
        <title>Marmoricola sp. 4Q3S-7 whole genome shotgun sequence.</title>
        <authorList>
            <person name="Li F."/>
        </authorList>
    </citation>
    <scope>NUCLEOTIDE SEQUENCE [LARGE SCALE GENOMIC DNA]</scope>
    <source>
        <strain evidence="5 6">4Q3S-7</strain>
    </source>
</reference>
<dbReference type="SUPFAM" id="SSF51735">
    <property type="entry name" value="NAD(P)-binding Rossmann-fold domains"/>
    <property type="match status" value="1"/>
</dbReference>
<comment type="similarity">
    <text evidence="1">Belongs to the short-chain dehydrogenases/reductases (SDR) family.</text>
</comment>
<dbReference type="AlphaFoldDB" id="A0A3L8P6B7"/>
<dbReference type="CDD" id="cd05233">
    <property type="entry name" value="SDR_c"/>
    <property type="match status" value="1"/>
</dbReference>
<dbReference type="InterPro" id="IPR057326">
    <property type="entry name" value="KR_dom"/>
</dbReference>
<dbReference type="InterPro" id="IPR036291">
    <property type="entry name" value="NAD(P)-bd_dom_sf"/>
</dbReference>
<keyword evidence="3" id="KW-0520">NAD</keyword>
<dbReference type="RefSeq" id="WP_121805752.1">
    <property type="nucleotide sequence ID" value="NZ_RDBE01000006.1"/>
</dbReference>
<keyword evidence="6" id="KW-1185">Reference proteome</keyword>
<dbReference type="OrthoDB" id="3743899at2"/>
<dbReference type="Pfam" id="PF13561">
    <property type="entry name" value="adh_short_C2"/>
    <property type="match status" value="1"/>
</dbReference>
<evidence type="ECO:0000256" key="1">
    <source>
        <dbReference type="ARBA" id="ARBA00006484"/>
    </source>
</evidence>
<evidence type="ECO:0000313" key="5">
    <source>
        <dbReference type="EMBL" id="RLV49988.1"/>
    </source>
</evidence>
<dbReference type="SMART" id="SM00822">
    <property type="entry name" value="PKS_KR"/>
    <property type="match status" value="1"/>
</dbReference>
<evidence type="ECO:0000313" key="6">
    <source>
        <dbReference type="Proteomes" id="UP000281708"/>
    </source>
</evidence>
<feature type="domain" description="Ketoreductase" evidence="4">
    <location>
        <begin position="8"/>
        <end position="184"/>
    </location>
</feature>
<dbReference type="EMBL" id="RDBE01000006">
    <property type="protein sequence ID" value="RLV49988.1"/>
    <property type="molecule type" value="Genomic_DNA"/>
</dbReference>
<dbReference type="FunFam" id="3.40.50.720:FF:000084">
    <property type="entry name" value="Short-chain dehydrogenase reductase"/>
    <property type="match status" value="1"/>
</dbReference>
<name>A0A3L8P6B7_9ACTN</name>